<dbReference type="PANTHER" id="PTHR42915:SF1">
    <property type="entry name" value="PEPTIDOGLYCAN BETA-N-ACETYLMURAMIDASE NAMZ"/>
    <property type="match status" value="1"/>
</dbReference>
<evidence type="ECO:0000259" key="3">
    <source>
        <dbReference type="Pfam" id="PF20732"/>
    </source>
</evidence>
<protein>
    <recommendedName>
        <fullName evidence="6">DUF1343 domain-containing protein</fullName>
    </recommendedName>
</protein>
<keyword evidence="1" id="KW-1133">Transmembrane helix</keyword>
<reference evidence="4 5" key="1">
    <citation type="submission" date="2018-07" db="EMBL/GenBank/DDBJ databases">
        <title>Leeuwenhoekiella genomics.</title>
        <authorList>
            <person name="Tahon G."/>
            <person name="Willems A."/>
        </authorList>
    </citation>
    <scope>NUCLEOTIDE SEQUENCE [LARGE SCALE GENOMIC DNA]</scope>
    <source>
        <strain evidence="4 5">R-50232</strain>
    </source>
</reference>
<name>A0A4Q0NQS1_9FLAO</name>
<evidence type="ECO:0000259" key="2">
    <source>
        <dbReference type="Pfam" id="PF07075"/>
    </source>
</evidence>
<comment type="caution">
    <text evidence="4">The sequence shown here is derived from an EMBL/GenBank/DDBJ whole genome shotgun (WGS) entry which is preliminary data.</text>
</comment>
<sequence length="459" mass="50914">MAIIAILIIGVEAVLLYFLAPIMRLAVKYSKFNRPMAFRLLKSTLFLVFVIAISCGNRTGNKNQIQNKSSKNSIPGDSTSVIENKRLVLGANRTEAYLPLIADKRVAVVGNPSSLILKKELPNGEKIYVHLVDSLLSLNQNLVKVFSPEHGFRGKADAGEAVKDGKDPKTGLSVISLYGSNKKPKTEQLKDVDILVFDIQDVGVRFYTYIATLHYVMQAAAEANIPVVVLDRPNPNGSYVDGPVMEAAHTSFLGMHAGVPLVHGMTLGEYAQMMAEEHWLKTEKTVGLTIIPMKNYVHEMQYSLPVRPSPNLPNDQAVMLYPSLGLCEGTTLNAGRGTEMQFQIIGSPYLPKETYKLNYTPAPNFGSKSPKFNGELCHGLDLRTVEPLHEVDLTFIINAYRDYTKKEAFFNTKNFTAHAGTAQLQKQIEAGASMEEIRASWHSATQDFLKIRSKYLLYD</sequence>
<dbReference type="InterPro" id="IPR008302">
    <property type="entry name" value="NamZ"/>
</dbReference>
<keyword evidence="1" id="KW-0472">Membrane</keyword>
<dbReference type="GO" id="GO:0033922">
    <property type="term" value="F:peptidoglycan beta-N-acetylmuramidase activity"/>
    <property type="evidence" value="ECO:0007669"/>
    <property type="project" value="InterPro"/>
</dbReference>
<dbReference type="PIRSF" id="PIRSF016719">
    <property type="entry name" value="UCP016719"/>
    <property type="match status" value="1"/>
</dbReference>
<dbReference type="EMBL" id="QOVI01000007">
    <property type="protein sequence ID" value="RXG12263.1"/>
    <property type="molecule type" value="Genomic_DNA"/>
</dbReference>
<dbReference type="PANTHER" id="PTHR42915">
    <property type="entry name" value="HYPOTHETICAL 460 KDA PROTEIN IN FEUA-SIGW INTERGENIC REGION [PRECURSOR]"/>
    <property type="match status" value="1"/>
</dbReference>
<organism evidence="4 5">
    <name type="scientific">Leeuwenhoekiella aestuarii</name>
    <dbReference type="NCBI Taxonomy" id="2249426"/>
    <lineage>
        <taxon>Bacteria</taxon>
        <taxon>Pseudomonadati</taxon>
        <taxon>Bacteroidota</taxon>
        <taxon>Flavobacteriia</taxon>
        <taxon>Flavobacteriales</taxon>
        <taxon>Flavobacteriaceae</taxon>
        <taxon>Leeuwenhoekiella</taxon>
    </lineage>
</organism>
<dbReference type="Proteomes" id="UP000289821">
    <property type="component" value="Unassembled WGS sequence"/>
</dbReference>
<dbReference type="Pfam" id="PF07075">
    <property type="entry name" value="NamZ_N"/>
    <property type="match status" value="1"/>
</dbReference>
<gene>
    <name evidence="4" type="ORF">DSM04_10733</name>
</gene>
<dbReference type="Pfam" id="PF20732">
    <property type="entry name" value="NamZ_C"/>
    <property type="match status" value="1"/>
</dbReference>
<proteinExistence type="predicted"/>
<dbReference type="OrthoDB" id="9801061at2"/>
<evidence type="ECO:0000313" key="5">
    <source>
        <dbReference type="Proteomes" id="UP000289821"/>
    </source>
</evidence>
<accession>A0A4Q0NQS1</accession>
<evidence type="ECO:0000313" key="4">
    <source>
        <dbReference type="EMBL" id="RXG12263.1"/>
    </source>
</evidence>
<keyword evidence="5" id="KW-1185">Reference proteome</keyword>
<dbReference type="Gene3D" id="3.90.1150.140">
    <property type="match status" value="1"/>
</dbReference>
<dbReference type="AlphaFoldDB" id="A0A4Q0NQS1"/>
<keyword evidence="1" id="KW-0812">Transmembrane</keyword>
<feature type="domain" description="Peptidoglycan beta-N-acetylmuramidase NamZ C-terminal" evidence="3">
    <location>
        <begin position="319"/>
        <end position="458"/>
    </location>
</feature>
<evidence type="ECO:0008006" key="6">
    <source>
        <dbReference type="Google" id="ProtNLM"/>
    </source>
</evidence>
<feature type="transmembrane region" description="Helical" evidence="1">
    <location>
        <begin position="6"/>
        <end position="27"/>
    </location>
</feature>
<dbReference type="InterPro" id="IPR048502">
    <property type="entry name" value="NamZ_N"/>
</dbReference>
<feature type="domain" description="Peptidoglycan beta-N-acetylmuramidase NamZ N-terminal" evidence="2">
    <location>
        <begin position="126"/>
        <end position="315"/>
    </location>
</feature>
<dbReference type="Gene3D" id="3.40.50.12170">
    <property type="entry name" value="Uncharacterised protein PF07075, DUF1343"/>
    <property type="match status" value="1"/>
</dbReference>
<feature type="transmembrane region" description="Helical" evidence="1">
    <location>
        <begin position="39"/>
        <end position="60"/>
    </location>
</feature>
<dbReference type="InterPro" id="IPR048503">
    <property type="entry name" value="NamZ_C"/>
</dbReference>
<evidence type="ECO:0000256" key="1">
    <source>
        <dbReference type="SAM" id="Phobius"/>
    </source>
</evidence>